<proteinExistence type="predicted"/>
<evidence type="ECO:0008006" key="3">
    <source>
        <dbReference type="Google" id="ProtNLM"/>
    </source>
</evidence>
<protein>
    <recommendedName>
        <fullName evidence="3">Serine-threonine/tyrosine-protein kinase catalytic domain-containing protein</fullName>
    </recommendedName>
</protein>
<sequence length="108" mass="12738">MEKCWDSDPSKRPTIAILENIISQWLGYINKYYELNNEGNETLLEDIEYMNNQQIKNNMYEFVKADKALTQEQANTDSIHPQACYTSRLLTEILDQKYSECFDCIIKN</sequence>
<name>A0A397SPV9_9GLOM</name>
<evidence type="ECO:0000313" key="2">
    <source>
        <dbReference type="Proteomes" id="UP000265703"/>
    </source>
</evidence>
<evidence type="ECO:0000313" key="1">
    <source>
        <dbReference type="EMBL" id="RIA86646.1"/>
    </source>
</evidence>
<accession>A0A397SPV9</accession>
<dbReference type="AlphaFoldDB" id="A0A397SPV9"/>
<dbReference type="Proteomes" id="UP000265703">
    <property type="component" value="Unassembled WGS sequence"/>
</dbReference>
<dbReference type="EMBL" id="QKYT01000352">
    <property type="protein sequence ID" value="RIA86646.1"/>
    <property type="molecule type" value="Genomic_DNA"/>
</dbReference>
<reference evidence="1 2" key="1">
    <citation type="submission" date="2018-06" db="EMBL/GenBank/DDBJ databases">
        <title>Comparative genomics reveals the genomic features of Rhizophagus irregularis, R. cerebriforme, R. diaphanum and Gigaspora rosea, and their symbiotic lifestyle signature.</title>
        <authorList>
            <person name="Morin E."/>
            <person name="San Clemente H."/>
            <person name="Chen E.C.H."/>
            <person name="De La Providencia I."/>
            <person name="Hainaut M."/>
            <person name="Kuo A."/>
            <person name="Kohler A."/>
            <person name="Murat C."/>
            <person name="Tang N."/>
            <person name="Roy S."/>
            <person name="Loubradou J."/>
            <person name="Henrissat B."/>
            <person name="Grigoriev I.V."/>
            <person name="Corradi N."/>
            <person name="Roux C."/>
            <person name="Martin F.M."/>
        </authorList>
    </citation>
    <scope>NUCLEOTIDE SEQUENCE [LARGE SCALE GENOMIC DNA]</scope>
    <source>
        <strain evidence="1 2">DAOM 227022</strain>
    </source>
</reference>
<comment type="caution">
    <text evidence="1">The sequence shown here is derived from an EMBL/GenBank/DDBJ whole genome shotgun (WGS) entry which is preliminary data.</text>
</comment>
<keyword evidence="2" id="KW-1185">Reference proteome</keyword>
<gene>
    <name evidence="1" type="ORF">C1645_779230</name>
</gene>
<organism evidence="1 2">
    <name type="scientific">Glomus cerebriforme</name>
    <dbReference type="NCBI Taxonomy" id="658196"/>
    <lineage>
        <taxon>Eukaryota</taxon>
        <taxon>Fungi</taxon>
        <taxon>Fungi incertae sedis</taxon>
        <taxon>Mucoromycota</taxon>
        <taxon>Glomeromycotina</taxon>
        <taxon>Glomeromycetes</taxon>
        <taxon>Glomerales</taxon>
        <taxon>Glomeraceae</taxon>
        <taxon>Glomus</taxon>
    </lineage>
</organism>